<keyword evidence="16" id="KW-1185">Reference proteome</keyword>
<evidence type="ECO:0000256" key="4">
    <source>
        <dbReference type="ARBA" id="ARBA00022448"/>
    </source>
</evidence>
<comment type="subcellular location">
    <subcellularLocation>
        <location evidence="1 13">Mitochondrion inner membrane</location>
        <topology evidence="1 13">Single-pass membrane protein</topology>
    </subcellularLocation>
</comment>
<evidence type="ECO:0000256" key="3">
    <source>
        <dbReference type="ARBA" id="ARBA00016324"/>
    </source>
</evidence>
<dbReference type="PANTHER" id="PTHR12119">
    <property type="entry name" value="UBIQUINOL-CYTOCHROME C REDUCTASE COMPLEX UBIQUINONE-BINDING PROTEIN QP-C"/>
    <property type="match status" value="1"/>
</dbReference>
<dbReference type="OrthoDB" id="6683853at2759"/>
<dbReference type="GO" id="GO:0006122">
    <property type="term" value="P:mitochondrial electron transport, ubiquinol to cytochrome c"/>
    <property type="evidence" value="ECO:0007669"/>
    <property type="project" value="UniProtKB-UniRule"/>
</dbReference>
<evidence type="ECO:0000256" key="6">
    <source>
        <dbReference type="ARBA" id="ARBA00022692"/>
    </source>
</evidence>
<keyword evidence="7 13" id="KW-0999">Mitochondrion inner membrane</keyword>
<dbReference type="EMBL" id="OV651820">
    <property type="protein sequence ID" value="CAH1114143.1"/>
    <property type="molecule type" value="Genomic_DNA"/>
</dbReference>
<evidence type="ECO:0000313" key="16">
    <source>
        <dbReference type="Proteomes" id="UP001153636"/>
    </source>
</evidence>
<evidence type="ECO:0000256" key="1">
    <source>
        <dbReference type="ARBA" id="ARBA00004434"/>
    </source>
</evidence>
<dbReference type="Proteomes" id="UP001153636">
    <property type="component" value="Chromosome 8"/>
</dbReference>
<dbReference type="Pfam" id="PF02939">
    <property type="entry name" value="UcrQ"/>
    <property type="match status" value="1"/>
</dbReference>
<evidence type="ECO:0000256" key="12">
    <source>
        <dbReference type="ARBA" id="ARBA00047105"/>
    </source>
</evidence>
<keyword evidence="10 13" id="KW-0496">Mitochondrion</keyword>
<evidence type="ECO:0000256" key="11">
    <source>
        <dbReference type="ARBA" id="ARBA00023136"/>
    </source>
</evidence>
<name>A0A9P0GM95_9CUCU</name>
<evidence type="ECO:0000256" key="2">
    <source>
        <dbReference type="ARBA" id="ARBA00007668"/>
    </source>
</evidence>
<keyword evidence="8 13" id="KW-0249">Electron transport</keyword>
<feature type="region of interest" description="Disordered" evidence="14">
    <location>
        <begin position="71"/>
        <end position="96"/>
    </location>
</feature>
<comment type="function">
    <text evidence="13">Component of the ubiquinol-cytochrome c oxidoreductase, a multisubunit transmembrane complex that is part of the mitochondrial electron transport chain which drives oxidative phosphorylation. The complex plays an important role in the uptake of multiple carbon sources present in different host niches.</text>
</comment>
<dbReference type="PANTHER" id="PTHR12119:SF2">
    <property type="entry name" value="CYTOCHROME B-C1 COMPLEX SUBUNIT 8"/>
    <property type="match status" value="1"/>
</dbReference>
<evidence type="ECO:0000256" key="10">
    <source>
        <dbReference type="ARBA" id="ARBA00023128"/>
    </source>
</evidence>
<evidence type="ECO:0000256" key="9">
    <source>
        <dbReference type="ARBA" id="ARBA00022989"/>
    </source>
</evidence>
<evidence type="ECO:0000256" key="7">
    <source>
        <dbReference type="ARBA" id="ARBA00022792"/>
    </source>
</evidence>
<keyword evidence="6" id="KW-0812">Transmembrane</keyword>
<keyword evidence="5 13" id="KW-0679">Respiratory chain</keyword>
<evidence type="ECO:0000256" key="13">
    <source>
        <dbReference type="RuleBase" id="RU368118"/>
    </source>
</evidence>
<evidence type="ECO:0000256" key="5">
    <source>
        <dbReference type="ARBA" id="ARBA00022660"/>
    </source>
</evidence>
<reference evidence="15" key="1">
    <citation type="submission" date="2022-01" db="EMBL/GenBank/DDBJ databases">
        <authorList>
            <person name="King R."/>
        </authorList>
    </citation>
    <scope>NUCLEOTIDE SEQUENCE</scope>
</reference>
<evidence type="ECO:0000256" key="14">
    <source>
        <dbReference type="SAM" id="MobiDB-lite"/>
    </source>
</evidence>
<keyword evidence="11" id="KW-0472">Membrane</keyword>
<dbReference type="Gene3D" id="1.20.5.210">
    <property type="entry name" value="Cytochrome b-c1 complex subunit 8"/>
    <property type="match status" value="1"/>
</dbReference>
<organism evidence="15 16">
    <name type="scientific">Psylliodes chrysocephalus</name>
    <dbReference type="NCBI Taxonomy" id="3402493"/>
    <lineage>
        <taxon>Eukaryota</taxon>
        <taxon>Metazoa</taxon>
        <taxon>Ecdysozoa</taxon>
        <taxon>Arthropoda</taxon>
        <taxon>Hexapoda</taxon>
        <taxon>Insecta</taxon>
        <taxon>Pterygota</taxon>
        <taxon>Neoptera</taxon>
        <taxon>Endopterygota</taxon>
        <taxon>Coleoptera</taxon>
        <taxon>Polyphaga</taxon>
        <taxon>Cucujiformia</taxon>
        <taxon>Chrysomeloidea</taxon>
        <taxon>Chrysomelidae</taxon>
        <taxon>Galerucinae</taxon>
        <taxon>Alticini</taxon>
        <taxon>Psylliodes</taxon>
    </lineage>
</organism>
<comment type="subunit">
    <text evidence="12 13">Component of the ubiquinol-cytochrome c oxidoreductase (cytochrome b-c1 complex, complex III, CIII), a multisubunit enzyme composed of 11 subunits. The complex is composed of 3 respiratory subunits cytochrome b, cytochrome c1 and Rieske protein UQCRFS1, 2 core protein subunits UQCRC1/QCR1 and UQCRC2/QCR2, and 6 low-molecular weight protein subunits UQCRH/QCR6, UQCRB/QCR7, UQCRQ/QCR8, UQCR10/QCR9, UQCR11/QCR10 and subunit 9, the cleavage product of Rieske protein UQCRFS1. The complex exists as an obligatory dimer and forms supercomplexes (SCs) in the inner mitochondrial membrane with NADH-ubiquinone oxidoreductase (complex I, CI) and cytochrome c oxidase (complex IV, CIV), resulting in different assemblies (supercomplex SCI(1)III(2)IV(1) and megacomplex MCI(2)III(2)IV(2)). Interacts with UQCC6.</text>
</comment>
<dbReference type="InterPro" id="IPR036642">
    <property type="entry name" value="Cyt_bc1_su8_sf"/>
</dbReference>
<gene>
    <name evidence="15" type="ORF">PSYICH_LOCUS14684</name>
</gene>
<keyword evidence="4 13" id="KW-0813">Transport</keyword>
<evidence type="ECO:0000256" key="8">
    <source>
        <dbReference type="ARBA" id="ARBA00022982"/>
    </source>
</evidence>
<dbReference type="GO" id="GO:0005743">
    <property type="term" value="C:mitochondrial inner membrane"/>
    <property type="evidence" value="ECO:0007669"/>
    <property type="project" value="UniProtKB-SubCell"/>
</dbReference>
<dbReference type="SUPFAM" id="SSF81508">
    <property type="entry name" value="Ubiquinone-binding protein QP-C of cytochrome bc1 complex (Ubiquinol-cytochrome c reductase)"/>
    <property type="match status" value="1"/>
</dbReference>
<comment type="similarity">
    <text evidence="2 13">Belongs to the UQCRQ/QCR8 family.</text>
</comment>
<accession>A0A9P0GM95</accession>
<protein>
    <recommendedName>
        <fullName evidence="3 13">Cytochrome b-c1 complex subunit 8</fullName>
    </recommendedName>
    <alternativeName>
        <fullName evidence="13">Complex III subunit 8</fullName>
    </alternativeName>
</protein>
<keyword evidence="9" id="KW-1133">Transmembrane helix</keyword>
<sequence>MGGDHPEFGNLYRMRNMIFYKISPYHLKILPKIDVKKYFRRIAENTIYMGPPFLATVLTMVIGQTLHDKYSRKQPGQFDDECEDEVNENEQEQAEK</sequence>
<dbReference type="GO" id="GO:0045275">
    <property type="term" value="C:respiratory chain complex III"/>
    <property type="evidence" value="ECO:0007669"/>
    <property type="project" value="UniProtKB-UniRule"/>
</dbReference>
<dbReference type="InterPro" id="IPR004205">
    <property type="entry name" value="Cyt_bc1_su8"/>
</dbReference>
<dbReference type="AlphaFoldDB" id="A0A9P0GM95"/>
<proteinExistence type="inferred from homology"/>
<feature type="compositionally biased region" description="Acidic residues" evidence="14">
    <location>
        <begin position="78"/>
        <end position="96"/>
    </location>
</feature>
<evidence type="ECO:0000313" key="15">
    <source>
        <dbReference type="EMBL" id="CAH1114143.1"/>
    </source>
</evidence>